<accession>A0ABN7BWW1</accession>
<gene>
    <name evidence="1" type="ORF">SAP269_20080</name>
</gene>
<dbReference type="Proteomes" id="UP001473424">
    <property type="component" value="Chromosome"/>
</dbReference>
<organism evidence="1 2">
    <name type="scientific">Spiroplasma ixodetis</name>
    <dbReference type="NCBI Taxonomy" id="2141"/>
    <lineage>
        <taxon>Bacteria</taxon>
        <taxon>Bacillati</taxon>
        <taxon>Mycoplasmatota</taxon>
        <taxon>Mollicutes</taxon>
        <taxon>Entomoplasmatales</taxon>
        <taxon>Spiroplasmataceae</taxon>
        <taxon>Spiroplasma</taxon>
    </lineage>
</organism>
<dbReference type="EMBL" id="AP028955">
    <property type="protein sequence ID" value="BET39419.1"/>
    <property type="molecule type" value="Genomic_DNA"/>
</dbReference>
<keyword evidence="2" id="KW-1185">Reference proteome</keyword>
<protein>
    <submittedName>
        <fullName evidence="1">Uncharacterized protein</fullName>
    </submittedName>
</protein>
<sequence length="82" mass="10008">MNYDNFTNFIFEDKKCTNIHGILKCLNIRDFKKDTLNKLEFNKNNYDFWKNKDLTNMMMTMMKFNDYKNEPKRLAYPFVSLG</sequence>
<reference evidence="2" key="1">
    <citation type="journal article" date="2024" name="FEMS Microbiol. Lett.">
        <title>Genomic insights into Spiroplasma endosymbionts that induce male-killing and protective phenotypes in the pea aphid.</title>
        <authorList>
            <person name="Arai H."/>
            <person name="Legeai F."/>
            <person name="Kageyama D."/>
            <person name="Sugio A."/>
            <person name="Simon J.C."/>
        </authorList>
    </citation>
    <scope>NUCLEOTIDE SEQUENCE [LARGE SCALE GENOMIC DNA]</scope>
    <source>
        <strain evidence="2">sAp269</strain>
    </source>
</reference>
<dbReference type="RefSeq" id="WP_353306209.1">
    <property type="nucleotide sequence ID" value="NZ_AP028955.1"/>
</dbReference>
<proteinExistence type="predicted"/>
<name>A0ABN7BWW1_9MOLU</name>
<evidence type="ECO:0000313" key="2">
    <source>
        <dbReference type="Proteomes" id="UP001473424"/>
    </source>
</evidence>
<evidence type="ECO:0000313" key="1">
    <source>
        <dbReference type="EMBL" id="BET39419.1"/>
    </source>
</evidence>